<feature type="transmembrane region" description="Helical" evidence="7">
    <location>
        <begin position="429"/>
        <end position="455"/>
    </location>
</feature>
<dbReference type="PANTHER" id="PTHR11660">
    <property type="entry name" value="SOLUTE CARRIER FAMILY 40 MEMBER"/>
    <property type="match status" value="1"/>
</dbReference>
<keyword evidence="9" id="KW-1185">Reference proteome</keyword>
<dbReference type="EMBL" id="KB454548">
    <property type="protein sequence ID" value="EME26483.1"/>
    <property type="molecule type" value="Genomic_DNA"/>
</dbReference>
<comment type="caution">
    <text evidence="7">Lacks conserved residue(s) required for the propagation of feature annotation.</text>
</comment>
<dbReference type="Pfam" id="PF06963">
    <property type="entry name" value="FPN1"/>
    <property type="match status" value="1"/>
</dbReference>
<dbReference type="InterPro" id="IPR009716">
    <property type="entry name" value="Ferroportin-1"/>
</dbReference>
<feature type="transmembrane region" description="Helical" evidence="7">
    <location>
        <begin position="29"/>
        <end position="56"/>
    </location>
</feature>
<feature type="transmembrane region" description="Helical" evidence="7">
    <location>
        <begin position="264"/>
        <end position="284"/>
    </location>
</feature>
<organism evidence="8 9">
    <name type="scientific">Galdieria sulphuraria</name>
    <name type="common">Red alga</name>
    <dbReference type="NCBI Taxonomy" id="130081"/>
    <lineage>
        <taxon>Eukaryota</taxon>
        <taxon>Rhodophyta</taxon>
        <taxon>Bangiophyceae</taxon>
        <taxon>Galdieriales</taxon>
        <taxon>Galdieriaceae</taxon>
        <taxon>Galdieria</taxon>
    </lineage>
</organism>
<comment type="function">
    <text evidence="7">May be involved in iron transport and iron homeostasis.</text>
</comment>
<dbReference type="RefSeq" id="XP_005703003.1">
    <property type="nucleotide sequence ID" value="XM_005702946.1"/>
</dbReference>
<dbReference type="Gramene" id="EME26483">
    <property type="protein sequence ID" value="EME26483"/>
    <property type="gene ID" value="Gasu_58860"/>
</dbReference>
<feature type="transmembrane region" description="Helical" evidence="7">
    <location>
        <begin position="402"/>
        <end position="423"/>
    </location>
</feature>
<evidence type="ECO:0000256" key="2">
    <source>
        <dbReference type="ARBA" id="ARBA00006279"/>
    </source>
</evidence>
<keyword evidence="7" id="KW-0406">Ion transport</keyword>
<dbReference type="OrthoDB" id="648861at2759"/>
<dbReference type="GeneID" id="17085453"/>
<dbReference type="KEGG" id="gsl:Gasu_58860"/>
<feature type="transmembrane region" description="Helical" evidence="7">
    <location>
        <begin position="336"/>
        <end position="356"/>
    </location>
</feature>
<accession>M2XS45</accession>
<feature type="transmembrane region" description="Helical" evidence="7">
    <location>
        <begin position="304"/>
        <end position="324"/>
    </location>
</feature>
<gene>
    <name evidence="8" type="ORF">Gasu_58860</name>
</gene>
<name>M2XS45_GALSU</name>
<dbReference type="GO" id="GO:0005381">
    <property type="term" value="F:iron ion transmembrane transporter activity"/>
    <property type="evidence" value="ECO:0007669"/>
    <property type="project" value="UniProtKB-UniRule"/>
</dbReference>
<dbReference type="PANTHER" id="PTHR11660:SF57">
    <property type="entry name" value="SOLUTE CARRIER FAMILY 40 MEMBER"/>
    <property type="match status" value="1"/>
</dbReference>
<protein>
    <recommendedName>
        <fullName evidence="7">Solute carrier family 40 member</fullName>
    </recommendedName>
</protein>
<dbReference type="Proteomes" id="UP000030680">
    <property type="component" value="Unassembled WGS sequence"/>
</dbReference>
<dbReference type="Gene3D" id="1.20.1250.20">
    <property type="entry name" value="MFS general substrate transporter like domains"/>
    <property type="match status" value="1"/>
</dbReference>
<evidence type="ECO:0000256" key="4">
    <source>
        <dbReference type="ARBA" id="ARBA00022692"/>
    </source>
</evidence>
<evidence type="ECO:0000256" key="1">
    <source>
        <dbReference type="ARBA" id="ARBA00004141"/>
    </source>
</evidence>
<evidence type="ECO:0000256" key="7">
    <source>
        <dbReference type="RuleBase" id="RU365065"/>
    </source>
</evidence>
<dbReference type="GO" id="GO:0016020">
    <property type="term" value="C:membrane"/>
    <property type="evidence" value="ECO:0007669"/>
    <property type="project" value="UniProtKB-SubCell"/>
</dbReference>
<keyword evidence="4 7" id="KW-0812">Transmembrane</keyword>
<evidence type="ECO:0000313" key="8">
    <source>
        <dbReference type="EMBL" id="EME26483.1"/>
    </source>
</evidence>
<feature type="transmembrane region" description="Helical" evidence="7">
    <location>
        <begin position="197"/>
        <end position="215"/>
    </location>
</feature>
<feature type="transmembrane region" description="Helical" evidence="7">
    <location>
        <begin position="76"/>
        <end position="99"/>
    </location>
</feature>
<evidence type="ECO:0000256" key="3">
    <source>
        <dbReference type="ARBA" id="ARBA00022448"/>
    </source>
</evidence>
<evidence type="ECO:0000313" key="9">
    <source>
        <dbReference type="Proteomes" id="UP000030680"/>
    </source>
</evidence>
<evidence type="ECO:0000256" key="5">
    <source>
        <dbReference type="ARBA" id="ARBA00022989"/>
    </source>
</evidence>
<dbReference type="STRING" id="130081.M2XS45"/>
<dbReference type="InterPro" id="IPR036259">
    <property type="entry name" value="MFS_trans_sf"/>
</dbReference>
<evidence type="ECO:0000256" key="6">
    <source>
        <dbReference type="ARBA" id="ARBA00023136"/>
    </source>
</evidence>
<keyword evidence="6 7" id="KW-0472">Membrane</keyword>
<keyword evidence="3 7" id="KW-0813">Transport</keyword>
<comment type="subcellular location">
    <subcellularLocation>
        <location evidence="1 7">Membrane</location>
        <topology evidence="1 7">Multi-pass membrane protein</topology>
    </subcellularLocation>
</comment>
<dbReference type="CDD" id="cd17480">
    <property type="entry name" value="MFS_SLC40A1_like"/>
    <property type="match status" value="1"/>
</dbReference>
<dbReference type="AlphaFoldDB" id="M2XS45"/>
<proteinExistence type="inferred from homology"/>
<sequence>MLWWCYNKQQTLLLIGHATSRFGDQAWNFVVPLVLVVVSKGALWVASFYAICGRLITLAFGSRLGVYIDSHERIQVIRIGALTSVCSVTLLTSLFSLFLKNIGVSACFQGNLMDWLFQQHCSWEAKSLFILLSIVGSGEVIGAFLTRVSVERDWIIEIVDSENLANFNALLRRIDLLSEISAPILVGWFVTTSNISSAIYSILCVGGFNVISFLMEYGMLRWINSLDNWYTSSVTTQEMSVEGVVDNEQQQSDLDDRVASSFSIFIRHPLNLVLLAYGCLWFNATSPHGILLTSYLAEEQVSHYVLGIFRASGAIFGFLGTLVFPWLEKIWGLQMTCLVSILLETITLISSCIFIWSSVVGWSLFVSLALIVLSRVGLYSYELGESLYLQRYTDTTERGRMGAAEGVLTNAAYLGLIAAGLVLNAPQQFLYLWIASATFAALGSLLFIIWCTLFVEDNHYHGDPSAMKHSHTPYQQQQLDEEGHGWHIHLHKR</sequence>
<dbReference type="OMA" id="VAMGHVM"/>
<feature type="transmembrane region" description="Helical" evidence="7">
    <location>
        <begin position="362"/>
        <end position="381"/>
    </location>
</feature>
<reference evidence="9" key="1">
    <citation type="journal article" date="2013" name="Science">
        <title>Gene transfer from bacteria and archaea facilitated evolution of an extremophilic eukaryote.</title>
        <authorList>
            <person name="Schonknecht G."/>
            <person name="Chen W.H."/>
            <person name="Ternes C.M."/>
            <person name="Barbier G.G."/>
            <person name="Shrestha R.P."/>
            <person name="Stanke M."/>
            <person name="Brautigam A."/>
            <person name="Baker B.J."/>
            <person name="Banfield J.F."/>
            <person name="Garavito R.M."/>
            <person name="Carr K."/>
            <person name="Wilkerson C."/>
            <person name="Rensing S.A."/>
            <person name="Gagneul D."/>
            <person name="Dickenson N.E."/>
            <person name="Oesterhelt C."/>
            <person name="Lercher M.J."/>
            <person name="Weber A.P."/>
        </authorList>
    </citation>
    <scope>NUCLEOTIDE SEQUENCE [LARGE SCALE GENOMIC DNA]</scope>
    <source>
        <strain evidence="9">074W</strain>
    </source>
</reference>
<dbReference type="SUPFAM" id="SSF103473">
    <property type="entry name" value="MFS general substrate transporter"/>
    <property type="match status" value="1"/>
</dbReference>
<comment type="similarity">
    <text evidence="2 7">Belongs to the ferroportin (FP) (TC 2.A.100) family. SLC40A subfamily.</text>
</comment>
<dbReference type="eggNOG" id="KOG2601">
    <property type="taxonomic scope" value="Eukaryota"/>
</dbReference>
<keyword evidence="5 7" id="KW-1133">Transmembrane helix</keyword>